<evidence type="ECO:0000256" key="1">
    <source>
        <dbReference type="ARBA" id="ARBA00013860"/>
    </source>
</evidence>
<dbReference type="GO" id="GO:0005737">
    <property type="term" value="C:cytoplasm"/>
    <property type="evidence" value="ECO:0007669"/>
    <property type="project" value="UniProtKB-UniRule"/>
</dbReference>
<dbReference type="PROSITE" id="PS51740">
    <property type="entry name" value="SPOVT_ABRB"/>
    <property type="match status" value="2"/>
</dbReference>
<dbReference type="PANTHER" id="PTHR34701">
    <property type="entry name" value="TRANSCRIPTIONAL REGULATOR MRAZ"/>
    <property type="match status" value="1"/>
</dbReference>
<evidence type="ECO:0000259" key="8">
    <source>
        <dbReference type="PROSITE" id="PS51740"/>
    </source>
</evidence>
<dbReference type="InterPro" id="IPR007159">
    <property type="entry name" value="SpoVT-AbrB_dom"/>
</dbReference>
<keyword evidence="10" id="KW-1185">Reference proteome</keyword>
<protein>
    <recommendedName>
        <fullName evidence="1 7">Transcriptional regulator MraZ</fullName>
    </recommendedName>
</protein>
<dbReference type="STRING" id="305900.GV64_18845"/>
<dbReference type="Pfam" id="PF02381">
    <property type="entry name" value="MraZ"/>
    <property type="match status" value="2"/>
</dbReference>
<dbReference type="AlphaFoldDB" id="A0A081KED6"/>
<dbReference type="Gene3D" id="3.40.1550.20">
    <property type="entry name" value="Transcriptional regulator MraZ domain"/>
    <property type="match status" value="1"/>
</dbReference>
<keyword evidence="5 7" id="KW-0238">DNA-binding</keyword>
<sequence length="151" mass="17437">MFRGVNAINLDAKGRLAIPTRYRQVLRDRCDGALVATIDTDEPCLLIYPLDEWELIQQKIEALPSFHPMTRRIQRLLIGHATDVDLDGNGRILIPPLLRDYAGLEKRSILLGQGKKFELWDEHCWNERRDQYLKEASESEEIPVELQSLSL</sequence>
<dbReference type="RefSeq" id="WP_020584868.1">
    <property type="nucleotide sequence ID" value="NZ_JOJP01000001.1"/>
</dbReference>
<dbReference type="InterPro" id="IPR035644">
    <property type="entry name" value="MraZ_C"/>
</dbReference>
<feature type="domain" description="SpoVT-AbrB" evidence="8">
    <location>
        <begin position="81"/>
        <end position="124"/>
    </location>
</feature>
<dbReference type="GO" id="GO:0000976">
    <property type="term" value="F:transcription cis-regulatory region binding"/>
    <property type="evidence" value="ECO:0007669"/>
    <property type="project" value="TreeGrafter"/>
</dbReference>
<keyword evidence="4 7" id="KW-0805">Transcription regulation</keyword>
<dbReference type="InterPro" id="IPR038619">
    <property type="entry name" value="MraZ_sf"/>
</dbReference>
<evidence type="ECO:0000313" key="9">
    <source>
        <dbReference type="EMBL" id="KEI72512.1"/>
    </source>
</evidence>
<evidence type="ECO:0000256" key="3">
    <source>
        <dbReference type="ARBA" id="ARBA00022737"/>
    </source>
</evidence>
<evidence type="ECO:0000256" key="5">
    <source>
        <dbReference type="ARBA" id="ARBA00023125"/>
    </source>
</evidence>
<keyword evidence="6 7" id="KW-0804">Transcription</keyword>
<evidence type="ECO:0000256" key="7">
    <source>
        <dbReference type="HAMAP-Rule" id="MF_01008"/>
    </source>
</evidence>
<dbReference type="GO" id="GO:0003700">
    <property type="term" value="F:DNA-binding transcription factor activity"/>
    <property type="evidence" value="ECO:0007669"/>
    <property type="project" value="UniProtKB-UniRule"/>
</dbReference>
<dbReference type="eggNOG" id="COG2001">
    <property type="taxonomic scope" value="Bacteria"/>
</dbReference>
<dbReference type="SUPFAM" id="SSF89447">
    <property type="entry name" value="AbrB/MazE/MraZ-like"/>
    <property type="match status" value="1"/>
</dbReference>
<dbReference type="InterPro" id="IPR020603">
    <property type="entry name" value="MraZ_dom"/>
</dbReference>
<accession>A0A081KED6</accession>
<dbReference type="CDD" id="cd16320">
    <property type="entry name" value="MraZ_N"/>
    <property type="match status" value="1"/>
</dbReference>
<keyword evidence="2 7" id="KW-0963">Cytoplasm</keyword>
<dbReference type="HAMAP" id="MF_01008">
    <property type="entry name" value="MraZ"/>
    <property type="match status" value="1"/>
</dbReference>
<dbReference type="EMBL" id="JOJP01000001">
    <property type="protein sequence ID" value="KEI72512.1"/>
    <property type="molecule type" value="Genomic_DNA"/>
</dbReference>
<dbReference type="InterPro" id="IPR035642">
    <property type="entry name" value="MraZ_N"/>
</dbReference>
<evidence type="ECO:0000256" key="2">
    <source>
        <dbReference type="ARBA" id="ARBA00022490"/>
    </source>
</evidence>
<comment type="similarity">
    <text evidence="7">Belongs to the MraZ family.</text>
</comment>
<dbReference type="PANTHER" id="PTHR34701:SF1">
    <property type="entry name" value="TRANSCRIPTIONAL REGULATOR MRAZ"/>
    <property type="match status" value="1"/>
</dbReference>
<gene>
    <name evidence="7" type="primary">mraZ</name>
    <name evidence="9" type="ORF">GV64_18845</name>
</gene>
<dbReference type="GO" id="GO:0009295">
    <property type="term" value="C:nucleoid"/>
    <property type="evidence" value="ECO:0007669"/>
    <property type="project" value="UniProtKB-SubCell"/>
</dbReference>
<comment type="caution">
    <text evidence="9">The sequence shown here is derived from an EMBL/GenBank/DDBJ whole genome shotgun (WGS) entry which is preliminary data.</text>
</comment>
<dbReference type="NCBIfam" id="TIGR00242">
    <property type="entry name" value="division/cell wall cluster transcriptional repressor MraZ"/>
    <property type="match status" value="1"/>
</dbReference>
<name>A0A081KED6_9GAMM</name>
<feature type="domain" description="SpoVT-AbrB" evidence="8">
    <location>
        <begin position="5"/>
        <end position="52"/>
    </location>
</feature>
<dbReference type="InterPro" id="IPR037914">
    <property type="entry name" value="SpoVT-AbrB_sf"/>
</dbReference>
<dbReference type="GO" id="GO:0051301">
    <property type="term" value="P:cell division"/>
    <property type="evidence" value="ECO:0007669"/>
    <property type="project" value="UniProtKB-KW"/>
</dbReference>
<organism evidence="9 10">
    <name type="scientific">Endozoicomonas elysicola</name>
    <dbReference type="NCBI Taxonomy" id="305900"/>
    <lineage>
        <taxon>Bacteria</taxon>
        <taxon>Pseudomonadati</taxon>
        <taxon>Pseudomonadota</taxon>
        <taxon>Gammaproteobacteria</taxon>
        <taxon>Oceanospirillales</taxon>
        <taxon>Endozoicomonadaceae</taxon>
        <taxon>Endozoicomonas</taxon>
    </lineage>
</organism>
<proteinExistence type="inferred from homology"/>
<dbReference type="Proteomes" id="UP000027997">
    <property type="component" value="Unassembled WGS sequence"/>
</dbReference>
<keyword evidence="9" id="KW-0132">Cell division</keyword>
<reference evidence="9 10" key="1">
    <citation type="submission" date="2014-06" db="EMBL/GenBank/DDBJ databases">
        <title>Whole Genome Sequences of Three Symbiotic Endozoicomonas Bacteria.</title>
        <authorList>
            <person name="Neave M.J."/>
            <person name="Apprill A."/>
            <person name="Voolstra C.R."/>
        </authorList>
    </citation>
    <scope>NUCLEOTIDE SEQUENCE [LARGE SCALE GENOMIC DNA]</scope>
    <source>
        <strain evidence="9 10">DSM 22380</strain>
    </source>
</reference>
<evidence type="ECO:0000313" key="10">
    <source>
        <dbReference type="Proteomes" id="UP000027997"/>
    </source>
</evidence>
<keyword evidence="9" id="KW-0131">Cell cycle</keyword>
<dbReference type="CDD" id="cd16321">
    <property type="entry name" value="MraZ_C"/>
    <property type="match status" value="1"/>
</dbReference>
<evidence type="ECO:0000256" key="4">
    <source>
        <dbReference type="ARBA" id="ARBA00023015"/>
    </source>
</evidence>
<comment type="subcellular location">
    <subcellularLocation>
        <location evidence="7">Cytoplasm</location>
        <location evidence="7">Nucleoid</location>
    </subcellularLocation>
</comment>
<dbReference type="GO" id="GO:2000143">
    <property type="term" value="P:negative regulation of DNA-templated transcription initiation"/>
    <property type="evidence" value="ECO:0007669"/>
    <property type="project" value="TreeGrafter"/>
</dbReference>
<evidence type="ECO:0000256" key="6">
    <source>
        <dbReference type="ARBA" id="ARBA00023163"/>
    </source>
</evidence>
<comment type="subunit">
    <text evidence="7">Forms oligomers.</text>
</comment>
<dbReference type="InterPro" id="IPR003444">
    <property type="entry name" value="MraZ"/>
</dbReference>
<keyword evidence="3" id="KW-0677">Repeat</keyword>